<protein>
    <submittedName>
        <fullName evidence="1">Uncharacterized protein</fullName>
    </submittedName>
</protein>
<dbReference type="Proteomes" id="UP000295341">
    <property type="component" value="Unassembled WGS sequence"/>
</dbReference>
<sequence>MLKKTFMALAVAGTVVIAGCGGGGGGGDGGSSTPKTRNDVVGPLDGLQGGLSSEILTPLHTAVAGTPLVGVVDCLDQSVVNDILDIADAIVLGIGPGAANPAAQLSATAANVQAEVTDLVADLQGLVGSLAGTTGCLANAGPQAGSGNPLAGTPLAALGAQLLPVLNQVQGQLGSAAPGSLSLGQISGLLGQVAQAFNGATGAIPPGVANAPVIGGVLDVVSQALADVQLTVAAAGTGNPTTAATQLTATVEHLLDGLLTQVIPIGLIENTSGQPDLVSGPIQAAIDQFTAALSGGLGSLAPAGLGNALVDPLGALLTPLQGDLLPLILDPIRAAISGGAGGGSIPVLTGTPLDGVLATLTGVLSGGAGGDPLTSLLGSLLGGLGGGGGGGVTCPLAGTPLAGLCGILGG</sequence>
<dbReference type="EMBL" id="SOBT01000008">
    <property type="protein sequence ID" value="TDU32366.1"/>
    <property type="molecule type" value="Genomic_DNA"/>
</dbReference>
<dbReference type="AlphaFoldDB" id="A0A4V3F6E1"/>
<keyword evidence="2" id="KW-1185">Reference proteome</keyword>
<name>A0A4V3F6E1_9GAMM</name>
<dbReference type="RefSeq" id="WP_162851113.1">
    <property type="nucleotide sequence ID" value="NZ_MWIN01000001.1"/>
</dbReference>
<comment type="caution">
    <text evidence="1">The sequence shown here is derived from an EMBL/GenBank/DDBJ whole genome shotgun (WGS) entry which is preliminary data.</text>
</comment>
<proteinExistence type="predicted"/>
<evidence type="ECO:0000313" key="2">
    <source>
        <dbReference type="Proteomes" id="UP000295341"/>
    </source>
</evidence>
<organism evidence="1 2">
    <name type="scientific">Panacagrimonas perspica</name>
    <dbReference type="NCBI Taxonomy" id="381431"/>
    <lineage>
        <taxon>Bacteria</taxon>
        <taxon>Pseudomonadati</taxon>
        <taxon>Pseudomonadota</taxon>
        <taxon>Gammaproteobacteria</taxon>
        <taxon>Nevskiales</taxon>
        <taxon>Nevskiaceae</taxon>
        <taxon>Panacagrimonas</taxon>
    </lineage>
</organism>
<dbReference type="PROSITE" id="PS51257">
    <property type="entry name" value="PROKAR_LIPOPROTEIN"/>
    <property type="match status" value="1"/>
</dbReference>
<gene>
    <name evidence="1" type="ORF">DFR24_1760</name>
</gene>
<accession>A0A4V3F6E1</accession>
<reference evidence="1 2" key="1">
    <citation type="submission" date="2019-03" db="EMBL/GenBank/DDBJ databases">
        <title>Genomic Encyclopedia of Type Strains, Phase IV (KMG-IV): sequencing the most valuable type-strain genomes for metagenomic binning, comparative biology and taxonomic classification.</title>
        <authorList>
            <person name="Goeker M."/>
        </authorList>
    </citation>
    <scope>NUCLEOTIDE SEQUENCE [LARGE SCALE GENOMIC DNA]</scope>
    <source>
        <strain evidence="1 2">DSM 26377</strain>
    </source>
</reference>
<evidence type="ECO:0000313" key="1">
    <source>
        <dbReference type="EMBL" id="TDU32366.1"/>
    </source>
</evidence>